<dbReference type="EMBL" id="DTHS01000024">
    <property type="protein sequence ID" value="HHR48796.1"/>
    <property type="molecule type" value="Genomic_DNA"/>
</dbReference>
<dbReference type="PANTHER" id="PTHR42754">
    <property type="entry name" value="ENDOGLUCANASE"/>
    <property type="match status" value="1"/>
</dbReference>
<evidence type="ECO:0000313" key="1">
    <source>
        <dbReference type="EMBL" id="HHR48796.1"/>
    </source>
</evidence>
<dbReference type="PANTHER" id="PTHR42754:SF1">
    <property type="entry name" value="LIPOPROTEIN"/>
    <property type="match status" value="1"/>
</dbReference>
<sequence>MKKSFFIIIWFTLIFSQTFERWYGHDGDDKGYFAIDPTGEGKYFIVAGATNSFTSGQITPKPYLLKIDSLGNLLKEETLPFFGEAYCVNKCQDGGYILTGKYIENFDLFLCKVDANFRLQWLRTYGYQYEDWGEYVCPTADGGYLVTGSTRSYSGNYIYDIYVIKTDSLGNRQWERIFGHPQPSYDDHGKYCCETNDNNFLIIGNYGGSAVSDFYAIFIKLDNNGNPVWQRVSNSPQLTKSGTKTADNCFVSVGGRAAGYFNIIKVDNNGNILFENNIFYTSGAHAIIEEDNRFVITGSNSNLDLFILKTNEGGSQISWVREYGPTNFDFHQGNSITKTKSGYLVCGYSWNYNGPAPDTGDVYLIRSDTFGLVFLKEKSKIKVNRQEKETIYNIFGQKVESKKVKKGVYYLREKAIFKKVIIF</sequence>
<dbReference type="AlphaFoldDB" id="A0A7V5Y0B2"/>
<proteinExistence type="predicted"/>
<protein>
    <recommendedName>
        <fullName evidence="2">T9SS type A sorting domain-containing protein</fullName>
    </recommendedName>
</protein>
<comment type="caution">
    <text evidence="1">The sequence shown here is derived from an EMBL/GenBank/DDBJ whole genome shotgun (WGS) entry which is preliminary data.</text>
</comment>
<evidence type="ECO:0008006" key="2">
    <source>
        <dbReference type="Google" id="ProtNLM"/>
    </source>
</evidence>
<gene>
    <name evidence="1" type="ORF">ENV79_04035</name>
</gene>
<accession>A0A7V5Y0B2</accession>
<name>A0A7V5Y0B2_UNCW3</name>
<organism evidence="1">
    <name type="scientific">candidate division WOR-3 bacterium</name>
    <dbReference type="NCBI Taxonomy" id="2052148"/>
    <lineage>
        <taxon>Bacteria</taxon>
        <taxon>Bacteria division WOR-3</taxon>
    </lineage>
</organism>
<reference evidence="1" key="1">
    <citation type="journal article" date="2020" name="mSystems">
        <title>Genome- and Community-Level Interaction Insights into Carbon Utilization and Element Cycling Functions of Hydrothermarchaeota in Hydrothermal Sediment.</title>
        <authorList>
            <person name="Zhou Z."/>
            <person name="Liu Y."/>
            <person name="Xu W."/>
            <person name="Pan J."/>
            <person name="Luo Z.H."/>
            <person name="Li M."/>
        </authorList>
    </citation>
    <scope>NUCLEOTIDE SEQUENCE [LARGE SCALE GENOMIC DNA]</scope>
    <source>
        <strain evidence="1">SpSt-791</strain>
    </source>
</reference>
<dbReference type="SUPFAM" id="SSF82171">
    <property type="entry name" value="DPP6 N-terminal domain-like"/>
    <property type="match status" value="1"/>
</dbReference>